<keyword evidence="2" id="KW-0479">Metal-binding</keyword>
<dbReference type="GO" id="GO:0045944">
    <property type="term" value="P:positive regulation of transcription by RNA polymerase II"/>
    <property type="evidence" value="ECO:0007669"/>
    <property type="project" value="TreeGrafter"/>
</dbReference>
<name>A0AAP0DQK0_9ASTR</name>
<reference evidence="8 9" key="1">
    <citation type="submission" date="2024-04" db="EMBL/GenBank/DDBJ databases">
        <title>The reference genome of an endangered Asteraceae, Deinandra increscens subsp. villosa, native to the Central Coast of California.</title>
        <authorList>
            <person name="Guilliams M."/>
            <person name="Hasenstab-Lehman K."/>
            <person name="Meyer R."/>
            <person name="Mcevoy S."/>
        </authorList>
    </citation>
    <scope>NUCLEOTIDE SEQUENCE [LARGE SCALE GENOMIC DNA]</scope>
    <source>
        <tissue evidence="8">Leaf</tissue>
    </source>
</reference>
<dbReference type="EMBL" id="JBCNJP010000003">
    <property type="protein sequence ID" value="KAK9079376.1"/>
    <property type="molecule type" value="Genomic_DNA"/>
</dbReference>
<dbReference type="Pfam" id="PF23209">
    <property type="entry name" value="IDM1_C"/>
    <property type="match status" value="1"/>
</dbReference>
<dbReference type="InterPro" id="IPR001841">
    <property type="entry name" value="Znf_RING"/>
</dbReference>
<dbReference type="Gene3D" id="3.30.40.10">
    <property type="entry name" value="Zinc/RING finger domain, C3HC4 (zinc finger)"/>
    <property type="match status" value="4"/>
</dbReference>
<dbReference type="InterPro" id="IPR019787">
    <property type="entry name" value="Znf_PHD-finger"/>
</dbReference>
<feature type="domain" description="PHD-type" evidence="7">
    <location>
        <begin position="183"/>
        <end position="237"/>
    </location>
</feature>
<dbReference type="InterPro" id="IPR056511">
    <property type="entry name" value="IDM1_C"/>
</dbReference>
<evidence type="ECO:0000313" key="9">
    <source>
        <dbReference type="Proteomes" id="UP001408789"/>
    </source>
</evidence>
<dbReference type="GO" id="GO:0005634">
    <property type="term" value="C:nucleus"/>
    <property type="evidence" value="ECO:0007669"/>
    <property type="project" value="UniProtKB-SubCell"/>
</dbReference>
<dbReference type="InterPro" id="IPR032308">
    <property type="entry name" value="TDBD"/>
</dbReference>
<evidence type="ECO:0000313" key="8">
    <source>
        <dbReference type="EMBL" id="KAK9079376.1"/>
    </source>
</evidence>
<evidence type="ECO:0000256" key="2">
    <source>
        <dbReference type="ARBA" id="ARBA00022723"/>
    </source>
</evidence>
<evidence type="ECO:0000259" key="7">
    <source>
        <dbReference type="PROSITE" id="PS50016"/>
    </source>
</evidence>
<sequence length="735" mass="82413">MMQVGPCECNVRALLSLRYVIEAVPPIISLFRCSVICIQVFTQFHHLDAMDIDLPKEQSQKKAVKGSSRSKSAATKLHKIEHKKLKRGQEKHRLVLQERRLPDGLKVSYISKGETLQTGYTEGGGIFCYCCNKVVSPTMFESHAGRTSCRKPYQHIFLSNGMSLHQYASSLKLNRGKMVQSNDLLCMVCQKSGELLFCDGCPRSFHKECIPESSDTIKSSDTIITLKKQFCQQCQISMKSTVSKANAVKDGRVSGVANASSLKRNCEKMVQSNDLLCMVCLKSGELLFCEGCPRSFHKECIPESSDTMKSSDTIITLKKRFCQQCQISMKSMVSKANAVKDGRVSRVANASSLKLNCEKMVQSNDLLCMVCLKSGELLFCEGCPRSFHKECIPESSDTIKSSDAIITLKKRFCQQCQTSMKSMVLKANAVKDGRVSRADTIEEIAKQCLQLIDNQCDPVACVLCRSCAFSEDGFSDQMSIVCDQCEKEYHIGCLREYMNIDLQELPPGNWFCTKDCENLHSLVKLMVSYGPLMVKDSYMQVVKMKSKGSDADSLKNIDVRWFVLNGEDVCEQYRFLLADAVDIFHDCFNPIIDSVTRKDFISSMAYGEQMGSSNFSGVYSALLTVNLKVVTAGMFRALGREVVELPIVATSRPNQGKGYLQVFFICFKRLLSFLRVKKLVVPAADDTKAMWIRKFGFSKLNLETLIEYRQTHTAMVEFPGTTLLQRNISPGLKKI</sequence>
<dbReference type="InterPro" id="IPR011011">
    <property type="entry name" value="Znf_FYVE_PHD"/>
</dbReference>
<keyword evidence="9" id="KW-1185">Reference proteome</keyword>
<organism evidence="8 9">
    <name type="scientific">Deinandra increscens subsp. villosa</name>
    <dbReference type="NCBI Taxonomy" id="3103831"/>
    <lineage>
        <taxon>Eukaryota</taxon>
        <taxon>Viridiplantae</taxon>
        <taxon>Streptophyta</taxon>
        <taxon>Embryophyta</taxon>
        <taxon>Tracheophyta</taxon>
        <taxon>Spermatophyta</taxon>
        <taxon>Magnoliopsida</taxon>
        <taxon>eudicotyledons</taxon>
        <taxon>Gunneridae</taxon>
        <taxon>Pentapetalae</taxon>
        <taxon>asterids</taxon>
        <taxon>campanulids</taxon>
        <taxon>Asterales</taxon>
        <taxon>Asteraceae</taxon>
        <taxon>Asteroideae</taxon>
        <taxon>Heliantheae alliance</taxon>
        <taxon>Madieae</taxon>
        <taxon>Madiinae</taxon>
        <taxon>Deinandra</taxon>
    </lineage>
</organism>
<dbReference type="PANTHER" id="PTHR47025">
    <property type="entry name" value="AUTOIMMUNE REGULATOR"/>
    <property type="match status" value="1"/>
</dbReference>
<accession>A0AAP0DQK0</accession>
<evidence type="ECO:0000256" key="1">
    <source>
        <dbReference type="ARBA" id="ARBA00004123"/>
    </source>
</evidence>
<dbReference type="InterPro" id="IPR013083">
    <property type="entry name" value="Znf_RING/FYVE/PHD"/>
</dbReference>
<gene>
    <name evidence="8" type="ORF">SSX86_001047</name>
</gene>
<keyword evidence="4" id="KW-0862">Zinc</keyword>
<proteinExistence type="predicted"/>
<dbReference type="GO" id="GO:0042393">
    <property type="term" value="F:histone binding"/>
    <property type="evidence" value="ECO:0007669"/>
    <property type="project" value="TreeGrafter"/>
</dbReference>
<feature type="domain" description="PHD-type" evidence="7">
    <location>
        <begin position="365"/>
        <end position="419"/>
    </location>
</feature>
<dbReference type="SMART" id="SM00249">
    <property type="entry name" value="PHD"/>
    <property type="match status" value="4"/>
</dbReference>
<keyword evidence="3 6" id="KW-0863">Zinc-finger</keyword>
<dbReference type="Pfam" id="PF00628">
    <property type="entry name" value="PHD"/>
    <property type="match status" value="2"/>
</dbReference>
<evidence type="ECO:0000256" key="6">
    <source>
        <dbReference type="PROSITE-ProRule" id="PRU00146"/>
    </source>
</evidence>
<dbReference type="GO" id="GO:0003682">
    <property type="term" value="F:chromatin binding"/>
    <property type="evidence" value="ECO:0007669"/>
    <property type="project" value="TreeGrafter"/>
</dbReference>
<evidence type="ECO:0000256" key="3">
    <source>
        <dbReference type="ARBA" id="ARBA00022771"/>
    </source>
</evidence>
<dbReference type="SUPFAM" id="SSF57903">
    <property type="entry name" value="FYVE/PHD zinc finger"/>
    <property type="match status" value="4"/>
</dbReference>
<dbReference type="GO" id="GO:0000977">
    <property type="term" value="F:RNA polymerase II transcription regulatory region sequence-specific DNA binding"/>
    <property type="evidence" value="ECO:0007669"/>
    <property type="project" value="TreeGrafter"/>
</dbReference>
<dbReference type="AlphaFoldDB" id="A0AAP0DQK0"/>
<dbReference type="Pfam" id="PF16135">
    <property type="entry name" value="TDBD"/>
    <property type="match status" value="1"/>
</dbReference>
<comment type="subcellular location">
    <subcellularLocation>
        <location evidence="1">Nucleus</location>
    </subcellularLocation>
</comment>
<dbReference type="GO" id="GO:0008270">
    <property type="term" value="F:zinc ion binding"/>
    <property type="evidence" value="ECO:0007669"/>
    <property type="project" value="UniProtKB-KW"/>
</dbReference>
<evidence type="ECO:0000256" key="4">
    <source>
        <dbReference type="ARBA" id="ARBA00022833"/>
    </source>
</evidence>
<keyword evidence="5" id="KW-0539">Nucleus</keyword>
<dbReference type="PANTHER" id="PTHR47025:SF26">
    <property type="entry name" value="ZINC FINGER, RING_FYVE_PHD-TYPE, ACYL-COA N-ACYLTRANSFERASE, JAS TPL-BINDING DOMAIN PROTEIN-RELATED"/>
    <property type="match status" value="1"/>
</dbReference>
<dbReference type="SMART" id="SM00184">
    <property type="entry name" value="RING"/>
    <property type="match status" value="3"/>
</dbReference>
<feature type="domain" description="PHD-type" evidence="7">
    <location>
        <begin position="274"/>
        <end position="328"/>
    </location>
</feature>
<evidence type="ECO:0000256" key="5">
    <source>
        <dbReference type="ARBA" id="ARBA00023242"/>
    </source>
</evidence>
<comment type="caution">
    <text evidence="8">The sequence shown here is derived from an EMBL/GenBank/DDBJ whole genome shotgun (WGS) entry which is preliminary data.</text>
</comment>
<protein>
    <recommendedName>
        <fullName evidence="7">PHD-type domain-containing protein</fullName>
    </recommendedName>
</protein>
<dbReference type="PROSITE" id="PS50016">
    <property type="entry name" value="ZF_PHD_2"/>
    <property type="match status" value="3"/>
</dbReference>
<dbReference type="InterPro" id="IPR001965">
    <property type="entry name" value="Znf_PHD"/>
</dbReference>
<dbReference type="Proteomes" id="UP001408789">
    <property type="component" value="Unassembled WGS sequence"/>
</dbReference>